<keyword evidence="2" id="KW-1185">Reference proteome</keyword>
<gene>
    <name evidence="1" type="ORF">BSYN_26730</name>
</gene>
<reference evidence="1 2" key="1">
    <citation type="submission" date="2023-04" db="EMBL/GenBank/DDBJ databases">
        <title>Draft genome sequence of acteroides sedimenti strain YN3PY1.</title>
        <authorList>
            <person name="Yoshida N."/>
        </authorList>
    </citation>
    <scope>NUCLEOTIDE SEQUENCE [LARGE SCALE GENOMIC DNA]</scope>
    <source>
        <strain evidence="1 2">YN3PY1</strain>
    </source>
</reference>
<dbReference type="PROSITE" id="PS51257">
    <property type="entry name" value="PROKAR_LIPOPROTEIN"/>
    <property type="match status" value="1"/>
</dbReference>
<protein>
    <recommendedName>
        <fullName evidence="3">Lipoprotein</fullName>
    </recommendedName>
</protein>
<name>A0ABM8IEQ9_9BACE</name>
<sequence length="162" mass="19014">MNQIIMKKYFILYCLLFLSSCFIISGSYPYAEYYRFDIPSDSLIVRIKELKKNNPQYNVITTFENGEIGVLPDDYSENFYSCYFYIKSIKTTMFCVINVSKEVKDTQAKIGFVGITTSENFASWKTINTKELSKEDNLKLKKFFEALILDKLGVWEKDCFFK</sequence>
<accession>A0ABM8IEQ9</accession>
<evidence type="ECO:0008006" key="3">
    <source>
        <dbReference type="Google" id="ProtNLM"/>
    </source>
</evidence>
<evidence type="ECO:0000313" key="1">
    <source>
        <dbReference type="EMBL" id="BEH00409.1"/>
    </source>
</evidence>
<evidence type="ECO:0000313" key="2">
    <source>
        <dbReference type="Proteomes" id="UP001496674"/>
    </source>
</evidence>
<dbReference type="EMBL" id="AP028055">
    <property type="protein sequence ID" value="BEH00409.1"/>
    <property type="molecule type" value="Genomic_DNA"/>
</dbReference>
<dbReference type="Proteomes" id="UP001496674">
    <property type="component" value="Chromosome"/>
</dbReference>
<organism evidence="1 2">
    <name type="scientific">Bacteroides sedimenti</name>
    <dbReference type="NCBI Taxonomy" id="2136147"/>
    <lineage>
        <taxon>Bacteria</taxon>
        <taxon>Pseudomonadati</taxon>
        <taxon>Bacteroidota</taxon>
        <taxon>Bacteroidia</taxon>
        <taxon>Bacteroidales</taxon>
        <taxon>Bacteroidaceae</taxon>
        <taxon>Bacteroides</taxon>
    </lineage>
</organism>
<proteinExistence type="predicted"/>